<feature type="region of interest" description="Disordered" evidence="1">
    <location>
        <begin position="1"/>
        <end position="23"/>
    </location>
</feature>
<dbReference type="AlphaFoldDB" id="A0A1V6QD07"/>
<sequence>MTLLSESTKLEGSGGFTEYSGSGKLKNKKALITSGEYCKINILVNNASKQ</sequence>
<keyword evidence="3" id="KW-1185">Reference proteome</keyword>
<name>A0A1V6QD07_9EURO</name>
<evidence type="ECO:0000313" key="2">
    <source>
        <dbReference type="EMBL" id="OQD87085.1"/>
    </source>
</evidence>
<evidence type="ECO:0000256" key="1">
    <source>
        <dbReference type="SAM" id="MobiDB-lite"/>
    </source>
</evidence>
<accession>A0A1V6QD07</accession>
<comment type="caution">
    <text evidence="2">The sequence shown here is derived from an EMBL/GenBank/DDBJ whole genome shotgun (WGS) entry which is preliminary data.</text>
</comment>
<dbReference type="Proteomes" id="UP000191672">
    <property type="component" value="Unassembled WGS sequence"/>
</dbReference>
<dbReference type="EMBL" id="MDYN01000006">
    <property type="protein sequence ID" value="OQD87085.1"/>
    <property type="molecule type" value="Genomic_DNA"/>
</dbReference>
<proteinExistence type="predicted"/>
<gene>
    <name evidence="2" type="ORF">PENANT_c006G09299</name>
</gene>
<evidence type="ECO:0000313" key="3">
    <source>
        <dbReference type="Proteomes" id="UP000191672"/>
    </source>
</evidence>
<protein>
    <submittedName>
        <fullName evidence="2">Uncharacterized protein</fullName>
    </submittedName>
</protein>
<reference evidence="3" key="1">
    <citation type="journal article" date="2017" name="Nat. Microbiol.">
        <title>Global analysis of biosynthetic gene clusters reveals vast potential of secondary metabolite production in Penicillium species.</title>
        <authorList>
            <person name="Nielsen J.C."/>
            <person name="Grijseels S."/>
            <person name="Prigent S."/>
            <person name="Ji B."/>
            <person name="Dainat J."/>
            <person name="Nielsen K.F."/>
            <person name="Frisvad J.C."/>
            <person name="Workman M."/>
            <person name="Nielsen J."/>
        </authorList>
    </citation>
    <scope>NUCLEOTIDE SEQUENCE [LARGE SCALE GENOMIC DNA]</scope>
    <source>
        <strain evidence="3">IBT 31811</strain>
    </source>
</reference>
<organism evidence="2 3">
    <name type="scientific">Penicillium antarcticum</name>
    <dbReference type="NCBI Taxonomy" id="416450"/>
    <lineage>
        <taxon>Eukaryota</taxon>
        <taxon>Fungi</taxon>
        <taxon>Dikarya</taxon>
        <taxon>Ascomycota</taxon>
        <taxon>Pezizomycotina</taxon>
        <taxon>Eurotiomycetes</taxon>
        <taxon>Eurotiomycetidae</taxon>
        <taxon>Eurotiales</taxon>
        <taxon>Aspergillaceae</taxon>
        <taxon>Penicillium</taxon>
    </lineage>
</organism>